<feature type="compositionally biased region" description="Gly residues" evidence="1">
    <location>
        <begin position="37"/>
        <end position="46"/>
    </location>
</feature>
<keyword evidence="3" id="KW-1185">Reference proteome</keyword>
<evidence type="ECO:0000256" key="1">
    <source>
        <dbReference type="SAM" id="MobiDB-lite"/>
    </source>
</evidence>
<organism evidence="2 3">
    <name type="scientific">Vitis vinifera</name>
    <name type="common">Grape</name>
    <dbReference type="NCBI Taxonomy" id="29760"/>
    <lineage>
        <taxon>Eukaryota</taxon>
        <taxon>Viridiplantae</taxon>
        <taxon>Streptophyta</taxon>
        <taxon>Embryophyta</taxon>
        <taxon>Tracheophyta</taxon>
        <taxon>Spermatophyta</taxon>
        <taxon>Magnoliopsida</taxon>
        <taxon>eudicotyledons</taxon>
        <taxon>Gunneridae</taxon>
        <taxon>Pentapetalae</taxon>
        <taxon>rosids</taxon>
        <taxon>Vitales</taxon>
        <taxon>Vitaceae</taxon>
        <taxon>Viteae</taxon>
        <taxon>Vitis</taxon>
    </lineage>
</organism>
<name>A0ABY9CW69_VITVI</name>
<evidence type="ECO:0000313" key="3">
    <source>
        <dbReference type="Proteomes" id="UP001227230"/>
    </source>
</evidence>
<reference evidence="2 3" key="1">
    <citation type="journal article" date="2023" name="Hortic Res">
        <title>The complete reference genome for grapevine (Vitis vinifera L.) genetics and breeding.</title>
        <authorList>
            <person name="Shi X."/>
            <person name="Cao S."/>
            <person name="Wang X."/>
            <person name="Huang S."/>
            <person name="Wang Y."/>
            <person name="Liu Z."/>
            <person name="Liu W."/>
            <person name="Leng X."/>
            <person name="Peng Y."/>
            <person name="Wang N."/>
            <person name="Wang Y."/>
            <person name="Ma Z."/>
            <person name="Xu X."/>
            <person name="Zhang F."/>
            <person name="Xue H."/>
            <person name="Zhong H."/>
            <person name="Wang Y."/>
            <person name="Zhang K."/>
            <person name="Velt A."/>
            <person name="Avia K."/>
            <person name="Holtgrawe D."/>
            <person name="Grimplet J."/>
            <person name="Matus J.T."/>
            <person name="Ware D."/>
            <person name="Wu X."/>
            <person name="Wang H."/>
            <person name="Liu C."/>
            <person name="Fang Y."/>
            <person name="Rustenholz C."/>
            <person name="Cheng Z."/>
            <person name="Xiao H."/>
            <person name="Zhou Y."/>
        </authorList>
    </citation>
    <scope>NUCLEOTIDE SEQUENCE [LARGE SCALE GENOMIC DNA]</scope>
    <source>
        <strain evidence="3">cv. Pinot noir / PN40024</strain>
        <tissue evidence="2">Leaf</tissue>
    </source>
</reference>
<gene>
    <name evidence="2" type="ORF">VitviT2T_017871</name>
</gene>
<sequence length="74" mass="7678">MYSPSHTPTQPTTLLSLAFQSVQSVRGVEGEADSLAPGGGGNGFASGGANQSGTNESSSMGDGVWEFFSRWTRH</sequence>
<evidence type="ECO:0000313" key="2">
    <source>
        <dbReference type="EMBL" id="WJZ99423.1"/>
    </source>
</evidence>
<dbReference type="EMBL" id="CP126659">
    <property type="protein sequence ID" value="WJZ99423.1"/>
    <property type="molecule type" value="Genomic_DNA"/>
</dbReference>
<proteinExistence type="predicted"/>
<protein>
    <submittedName>
        <fullName evidence="2">Uncharacterized protein</fullName>
    </submittedName>
</protein>
<accession>A0ABY9CW69</accession>
<dbReference type="Proteomes" id="UP001227230">
    <property type="component" value="Chromosome 12"/>
</dbReference>
<feature type="region of interest" description="Disordered" evidence="1">
    <location>
        <begin position="26"/>
        <end position="62"/>
    </location>
</feature>